<dbReference type="Gene3D" id="3.30.930.10">
    <property type="entry name" value="Bira Bifunctional Protein, Domain 2"/>
    <property type="match status" value="2"/>
</dbReference>
<evidence type="ECO:0000256" key="7">
    <source>
        <dbReference type="ARBA" id="ARBA00023146"/>
    </source>
</evidence>
<keyword evidence="6" id="KW-0648">Protein biosynthesis</keyword>
<dbReference type="InterPro" id="IPR002314">
    <property type="entry name" value="aa-tRNA-synt_IIb"/>
</dbReference>
<dbReference type="GO" id="GO:0005739">
    <property type="term" value="C:mitochondrion"/>
    <property type="evidence" value="ECO:0007669"/>
    <property type="project" value="TreeGrafter"/>
</dbReference>
<dbReference type="VEuPathDB" id="FungiDB:GWK60_L04873"/>
<keyword evidence="7" id="KW-0030">Aminoacyl-tRNA synthetase</keyword>
<dbReference type="InterPro" id="IPR036621">
    <property type="entry name" value="Anticodon-bd_dom_sf"/>
</dbReference>
<evidence type="ECO:0000256" key="5">
    <source>
        <dbReference type="ARBA" id="ARBA00022840"/>
    </source>
</evidence>
<name>A0A0W0CQ44_CANGB</name>
<evidence type="ECO:0000256" key="9">
    <source>
        <dbReference type="ARBA" id="ARBA00047671"/>
    </source>
</evidence>
<dbReference type="GO" id="GO:0006433">
    <property type="term" value="P:prolyl-tRNA aminoacylation"/>
    <property type="evidence" value="ECO:0007669"/>
    <property type="project" value="InterPro"/>
</dbReference>
<dbReference type="InterPro" id="IPR006195">
    <property type="entry name" value="aa-tRNA-synth_II"/>
</dbReference>
<feature type="domain" description="Aminoacyl-transfer RNA synthetases class-II family profile" evidence="10">
    <location>
        <begin position="55"/>
        <end position="442"/>
    </location>
</feature>
<organism evidence="11 12">
    <name type="scientific">Candida glabrata</name>
    <name type="common">Yeast</name>
    <name type="synonym">Torulopsis glabrata</name>
    <dbReference type="NCBI Taxonomy" id="5478"/>
    <lineage>
        <taxon>Eukaryota</taxon>
        <taxon>Fungi</taxon>
        <taxon>Dikarya</taxon>
        <taxon>Ascomycota</taxon>
        <taxon>Saccharomycotina</taxon>
        <taxon>Saccharomycetes</taxon>
        <taxon>Saccharomycetales</taxon>
        <taxon>Saccharomycetaceae</taxon>
        <taxon>Nakaseomyces</taxon>
    </lineage>
</organism>
<evidence type="ECO:0000256" key="8">
    <source>
        <dbReference type="ARBA" id="ARBA00029731"/>
    </source>
</evidence>
<dbReference type="EMBL" id="LLZZ01000112">
    <property type="protein sequence ID" value="KTB05743.1"/>
    <property type="molecule type" value="Genomic_DNA"/>
</dbReference>
<dbReference type="GO" id="GO:0005524">
    <property type="term" value="F:ATP binding"/>
    <property type="evidence" value="ECO:0007669"/>
    <property type="project" value="UniProtKB-KW"/>
</dbReference>
<dbReference type="PROSITE" id="PS50862">
    <property type="entry name" value="AA_TRNA_LIGASE_II"/>
    <property type="match status" value="1"/>
</dbReference>
<evidence type="ECO:0000256" key="4">
    <source>
        <dbReference type="ARBA" id="ARBA00022741"/>
    </source>
</evidence>
<reference evidence="11 12" key="1">
    <citation type="submission" date="2015-10" db="EMBL/GenBank/DDBJ databases">
        <title>Draft genomes sequences of Candida glabrata isolates 1A, 1B, 2A, 2B, 3A and 3B.</title>
        <authorList>
            <person name="Haavelsrud O.E."/>
            <person name="Gaustad P."/>
        </authorList>
    </citation>
    <scope>NUCLEOTIDE SEQUENCE [LARGE SCALE GENOMIC DNA]</scope>
    <source>
        <strain evidence="11">910700640</strain>
    </source>
</reference>
<dbReference type="AlphaFoldDB" id="A0A0W0CQ44"/>
<keyword evidence="5" id="KW-0067">ATP-binding</keyword>
<dbReference type="InterPro" id="IPR004500">
    <property type="entry name" value="Pro-tRNA-synth_IIa_bac-type"/>
</dbReference>
<gene>
    <name evidence="11" type="ORF">AO440_002556</name>
</gene>
<dbReference type="Pfam" id="PF00587">
    <property type="entry name" value="tRNA-synt_2b"/>
    <property type="match status" value="1"/>
</dbReference>
<sequence>MLKFAVFSRGMANRALLPRKVDIQSLKDIPTLDVLQNLGFIRRTQSGLFNWLPLGLRTLHKLEALVRKRMDEDASAIEVSLSSLSPKINWEKTGRWDKSNELFKVKDNNAFEYCLTPTCEEDITSLMKNYIKSYKDLPITAYQISRKYRDEKRPRGGLLRGREFIMKDAYSFASSEEQAIEIFNKMDSVYDKIFSDLKIPYKAAYADSGEIGGDLSKEYHFLNSFGEDTVFSCDSCGTSSTIEKCNSLPEEDGMCSGDVGVVYGLSEDHTTLVCFYYPAERQFNWNLAQSVMENDLDMALKDVGNDKILEMYQSENEDYMFSKILRVMDVRINSRSNFPDFPLSKYLKNNFGQIDGISIVDATDKEICGKCEDGTLHASNSIEVGHIFHLGDKYSKPFEVNFKDENNSDDSIVSMGCYGIGISRLIGAAAEIGRDHMGLRWPQVIAPYQVSVVTSNNEGMVAINDMKKSLMKNLDTFDLDDLHRSTGFGGRIALSHAIGIPICVIIGTKNWPNVEIEVRGKKWDNGDDTPIEKKSVHYSDVIDTVNELLLDL</sequence>
<dbReference type="SUPFAM" id="SSF55681">
    <property type="entry name" value="Class II aaRS and biotin synthetases"/>
    <property type="match status" value="1"/>
</dbReference>
<dbReference type="GO" id="GO:0004827">
    <property type="term" value="F:proline-tRNA ligase activity"/>
    <property type="evidence" value="ECO:0007669"/>
    <property type="project" value="UniProtKB-EC"/>
</dbReference>
<dbReference type="InterPro" id="IPR045864">
    <property type="entry name" value="aa-tRNA-synth_II/BPL/LPL"/>
</dbReference>
<protein>
    <recommendedName>
        <fullName evidence="2">proline--tRNA ligase</fullName>
        <ecNumber evidence="2">6.1.1.15</ecNumber>
    </recommendedName>
    <alternativeName>
        <fullName evidence="8">Prolyl-tRNA synthetase</fullName>
    </alternativeName>
</protein>
<dbReference type="Proteomes" id="UP000054886">
    <property type="component" value="Unassembled WGS sequence"/>
</dbReference>
<dbReference type="NCBIfam" id="TIGR00409">
    <property type="entry name" value="proS_fam_II"/>
    <property type="match status" value="1"/>
</dbReference>
<evidence type="ECO:0000256" key="2">
    <source>
        <dbReference type="ARBA" id="ARBA00012831"/>
    </source>
</evidence>
<dbReference type="Gene3D" id="3.40.50.800">
    <property type="entry name" value="Anticodon-binding domain"/>
    <property type="match status" value="1"/>
</dbReference>
<dbReference type="VEuPathDB" id="FungiDB:B1J91_I05104g"/>
<keyword evidence="4" id="KW-0547">Nucleotide-binding</keyword>
<evidence type="ECO:0000313" key="12">
    <source>
        <dbReference type="Proteomes" id="UP000054886"/>
    </source>
</evidence>
<dbReference type="EC" id="6.1.1.15" evidence="2"/>
<dbReference type="SUPFAM" id="SSF52954">
    <property type="entry name" value="Class II aaRS ABD-related"/>
    <property type="match status" value="1"/>
</dbReference>
<accession>A0A0W0CQ44</accession>
<proteinExistence type="inferred from homology"/>
<evidence type="ECO:0000256" key="1">
    <source>
        <dbReference type="ARBA" id="ARBA00008226"/>
    </source>
</evidence>
<dbReference type="VEuPathDB" id="FungiDB:GVI51_I04873"/>
<evidence type="ECO:0000259" key="10">
    <source>
        <dbReference type="PROSITE" id="PS50862"/>
    </source>
</evidence>
<dbReference type="InterPro" id="IPR002316">
    <property type="entry name" value="Pro-tRNA-ligase_IIa"/>
</dbReference>
<evidence type="ECO:0000256" key="3">
    <source>
        <dbReference type="ARBA" id="ARBA00022598"/>
    </source>
</evidence>
<dbReference type="PRINTS" id="PR01046">
    <property type="entry name" value="TRNASYNTHPRO"/>
</dbReference>
<evidence type="ECO:0000256" key="6">
    <source>
        <dbReference type="ARBA" id="ARBA00022917"/>
    </source>
</evidence>
<dbReference type="VEuPathDB" id="FungiDB:CAGL0I05104g"/>
<dbReference type="FunFam" id="3.30.930.10:FF:000156">
    <property type="entry name" value="YER087W-like protein"/>
    <property type="match status" value="1"/>
</dbReference>
<dbReference type="InterPro" id="IPR050062">
    <property type="entry name" value="Pro-tRNA_synthetase"/>
</dbReference>
<keyword evidence="3 11" id="KW-0436">Ligase</keyword>
<comment type="caution">
    <text evidence="11">The sequence shown here is derived from an EMBL/GenBank/DDBJ whole genome shotgun (WGS) entry which is preliminary data.</text>
</comment>
<comment type="catalytic activity">
    <reaction evidence="9">
        <text>tRNA(Pro) + L-proline + ATP = L-prolyl-tRNA(Pro) + AMP + diphosphate</text>
        <dbReference type="Rhea" id="RHEA:14305"/>
        <dbReference type="Rhea" id="RHEA-COMP:9700"/>
        <dbReference type="Rhea" id="RHEA-COMP:9702"/>
        <dbReference type="ChEBI" id="CHEBI:30616"/>
        <dbReference type="ChEBI" id="CHEBI:33019"/>
        <dbReference type="ChEBI" id="CHEBI:60039"/>
        <dbReference type="ChEBI" id="CHEBI:78442"/>
        <dbReference type="ChEBI" id="CHEBI:78532"/>
        <dbReference type="ChEBI" id="CHEBI:456215"/>
        <dbReference type="EC" id="6.1.1.15"/>
    </reaction>
</comment>
<dbReference type="PANTHER" id="PTHR42753:SF2">
    <property type="entry name" value="PROLINE--TRNA LIGASE"/>
    <property type="match status" value="1"/>
</dbReference>
<dbReference type="PANTHER" id="PTHR42753">
    <property type="entry name" value="MITOCHONDRIAL RIBOSOME PROTEIN L39/PROLYL-TRNA LIGASE FAMILY MEMBER"/>
    <property type="match status" value="1"/>
</dbReference>
<comment type="similarity">
    <text evidence="1">Belongs to the class-II aminoacyl-tRNA synthetase family.</text>
</comment>
<evidence type="ECO:0000313" key="11">
    <source>
        <dbReference type="EMBL" id="KTB05743.1"/>
    </source>
</evidence>